<keyword evidence="1" id="KW-0378">Hydrolase</keyword>
<dbReference type="Gene3D" id="2.60.120.260">
    <property type="entry name" value="Galactose-binding domain-like"/>
    <property type="match status" value="1"/>
</dbReference>
<dbReference type="PROSITE" id="PS51910">
    <property type="entry name" value="GH18_2"/>
    <property type="match status" value="1"/>
</dbReference>
<dbReference type="CDD" id="cd06543">
    <property type="entry name" value="GH18_PF-ChiA-like"/>
    <property type="match status" value="1"/>
</dbReference>
<dbReference type="InterPro" id="IPR003305">
    <property type="entry name" value="CenC_carb-bd"/>
</dbReference>
<dbReference type="SMART" id="SM00060">
    <property type="entry name" value="FN3"/>
    <property type="match status" value="2"/>
</dbReference>
<reference evidence="9" key="1">
    <citation type="journal article" date="2019" name="Int. J. Syst. Evol. Microbiol.">
        <title>The Global Catalogue of Microorganisms (GCM) 10K type strain sequencing project: providing services to taxonomists for standard genome sequencing and annotation.</title>
        <authorList>
            <consortium name="The Broad Institute Genomics Platform"/>
            <consortium name="The Broad Institute Genome Sequencing Center for Infectious Disease"/>
            <person name="Wu L."/>
            <person name="Ma J."/>
        </authorList>
    </citation>
    <scope>NUCLEOTIDE SEQUENCE [LARGE SCALE GENOMIC DNA]</scope>
    <source>
        <strain evidence="9">JCM 13006</strain>
    </source>
</reference>
<dbReference type="CDD" id="cd00063">
    <property type="entry name" value="FN3"/>
    <property type="match status" value="2"/>
</dbReference>
<dbReference type="Pfam" id="PF00041">
    <property type="entry name" value="fn3"/>
    <property type="match status" value="2"/>
</dbReference>
<feature type="domain" description="GH18" evidence="7">
    <location>
        <begin position="359"/>
        <end position="651"/>
    </location>
</feature>
<keyword evidence="9" id="KW-1185">Reference proteome</keyword>
<dbReference type="InterPro" id="IPR006311">
    <property type="entry name" value="TAT_signal"/>
</dbReference>
<name>A0ABP9ELT5_9ACTN</name>
<dbReference type="SUPFAM" id="SSF51445">
    <property type="entry name" value="(Trans)glycosidases"/>
    <property type="match status" value="1"/>
</dbReference>
<dbReference type="PROSITE" id="PS50853">
    <property type="entry name" value="FN3"/>
    <property type="match status" value="2"/>
</dbReference>
<feature type="chain" id="PRO_5047122983" description="Chitinase" evidence="5">
    <location>
        <begin position="34"/>
        <end position="651"/>
    </location>
</feature>
<dbReference type="InterPro" id="IPR052750">
    <property type="entry name" value="GH18_Chitinase"/>
</dbReference>
<proteinExistence type="predicted"/>
<keyword evidence="3" id="KW-0119">Carbohydrate metabolism</keyword>
<gene>
    <name evidence="8" type="ORF">GCM10023235_68280</name>
</gene>
<dbReference type="PANTHER" id="PTHR42976">
    <property type="entry name" value="BIFUNCTIONAL CHITINASE/LYSOZYME-RELATED"/>
    <property type="match status" value="1"/>
</dbReference>
<dbReference type="PANTHER" id="PTHR42976:SF1">
    <property type="entry name" value="GH18 DOMAIN-CONTAINING PROTEIN-RELATED"/>
    <property type="match status" value="1"/>
</dbReference>
<keyword evidence="2" id="KW-0326">Glycosidase</keyword>
<feature type="signal peptide" evidence="5">
    <location>
        <begin position="1"/>
        <end position="33"/>
    </location>
</feature>
<dbReference type="InterPro" id="IPR013783">
    <property type="entry name" value="Ig-like_fold"/>
</dbReference>
<evidence type="ECO:0000256" key="5">
    <source>
        <dbReference type="SAM" id="SignalP"/>
    </source>
</evidence>
<evidence type="ECO:0008006" key="10">
    <source>
        <dbReference type="Google" id="ProtNLM"/>
    </source>
</evidence>
<dbReference type="InterPro" id="IPR017853">
    <property type="entry name" value="GH"/>
</dbReference>
<feature type="domain" description="Fibronectin type-III" evidence="6">
    <location>
        <begin position="268"/>
        <end position="353"/>
    </location>
</feature>
<keyword evidence="5" id="KW-0732">Signal</keyword>
<evidence type="ECO:0000256" key="2">
    <source>
        <dbReference type="ARBA" id="ARBA00023295"/>
    </source>
</evidence>
<dbReference type="Gene3D" id="2.60.40.10">
    <property type="entry name" value="Immunoglobulins"/>
    <property type="match status" value="2"/>
</dbReference>
<evidence type="ECO:0000313" key="8">
    <source>
        <dbReference type="EMBL" id="GAA4878485.1"/>
    </source>
</evidence>
<dbReference type="InterPro" id="IPR036116">
    <property type="entry name" value="FN3_sf"/>
</dbReference>
<dbReference type="Gene3D" id="3.20.20.80">
    <property type="entry name" value="Glycosidases"/>
    <property type="match status" value="1"/>
</dbReference>
<accession>A0ABP9ELT5</accession>
<dbReference type="EMBL" id="BAABIS010000001">
    <property type="protein sequence ID" value="GAA4878485.1"/>
    <property type="molecule type" value="Genomic_DNA"/>
</dbReference>
<dbReference type="RefSeq" id="WP_345700763.1">
    <property type="nucleotide sequence ID" value="NZ_BAABIS010000001.1"/>
</dbReference>
<evidence type="ECO:0000256" key="3">
    <source>
        <dbReference type="ARBA" id="ARBA00023326"/>
    </source>
</evidence>
<dbReference type="SUPFAM" id="SSF49265">
    <property type="entry name" value="Fibronectin type III"/>
    <property type="match status" value="1"/>
</dbReference>
<dbReference type="InterPro" id="IPR008979">
    <property type="entry name" value="Galactose-bd-like_sf"/>
</dbReference>
<protein>
    <recommendedName>
        <fullName evidence="10">Chitinase</fullName>
    </recommendedName>
</protein>
<dbReference type="InterPro" id="IPR001223">
    <property type="entry name" value="Glyco_hydro18_cat"/>
</dbReference>
<dbReference type="SUPFAM" id="SSF49785">
    <property type="entry name" value="Galactose-binding domain-like"/>
    <property type="match status" value="1"/>
</dbReference>
<dbReference type="Pfam" id="PF02018">
    <property type="entry name" value="CBM_4_9"/>
    <property type="match status" value="1"/>
</dbReference>
<evidence type="ECO:0000256" key="1">
    <source>
        <dbReference type="ARBA" id="ARBA00022801"/>
    </source>
</evidence>
<dbReference type="PROSITE" id="PS51318">
    <property type="entry name" value="TAT"/>
    <property type="match status" value="1"/>
</dbReference>
<evidence type="ECO:0000259" key="6">
    <source>
        <dbReference type="PROSITE" id="PS50853"/>
    </source>
</evidence>
<dbReference type="InterPro" id="IPR003961">
    <property type="entry name" value="FN3_dom"/>
</dbReference>
<sequence length="651" mass="66234">MHARTRRTRLPAAGVAALLAAAAAVTVPSTAHAANILTNPGFETGTLSGWSCSGGTGSVVTTPVHSGSKALAGAASASDNAKCTQTVQVQPNTTYSLSGWVRGAYVYLGVTGGTSTWTPSAANWQQLSVSFTTGAAQTTAEIYTNGWYGQGTYYADDISLDGPGGGGDTQAPTVPGSLASTGKTANSVSLSWTASTDNVGVTAYDVYQGGALVTTVTGTSATVGGLAANTAYTFTVKARDAAGNASAASNALTVTTNPTGGDTQAPTAPGSLASTAKTTSSVSLSWTASTDNVGVTAYDVYRGSTLATTVTGTSATVGGLAANTAYTFTVKARDAAGNTSAASNALTVTTDPSTGGTGFKQAAPYLYNGWGNPPAATTVMNATGIKWFTMAFILSSGGCNASWDGQRPLTGGVDQQTINSVRAAGGDVVPSFGGWSGNKLGPNCADANALAGAYQSVISAYNLKAIDIDIENTDEFENYTVQDRILGALKIVKQNNPGLRTIVTFGTSTSGPTAAGNRLIEQSKAIGADIDVFTIMPFDFGNASTNMYTATVSAATGLKNKLKSTFGWDDATAYAHLGISGMNGLSDNNETTTVQNWTDIRDWANTNHIARLAFWSVNRDRGCAGGGLQETCSGIAQNDWQFTSITAGFTG</sequence>
<evidence type="ECO:0000313" key="9">
    <source>
        <dbReference type="Proteomes" id="UP001501752"/>
    </source>
</evidence>
<feature type="region of interest" description="Disordered" evidence="4">
    <location>
        <begin position="255"/>
        <end position="274"/>
    </location>
</feature>
<keyword evidence="3" id="KW-0624">Polysaccharide degradation</keyword>
<evidence type="ECO:0000259" key="7">
    <source>
        <dbReference type="PROSITE" id="PS51910"/>
    </source>
</evidence>
<comment type="caution">
    <text evidence="8">The sequence shown here is derived from an EMBL/GenBank/DDBJ whole genome shotgun (WGS) entry which is preliminary data.</text>
</comment>
<evidence type="ECO:0000256" key="4">
    <source>
        <dbReference type="SAM" id="MobiDB-lite"/>
    </source>
</evidence>
<dbReference type="Proteomes" id="UP001501752">
    <property type="component" value="Unassembled WGS sequence"/>
</dbReference>
<organism evidence="8 9">
    <name type="scientific">Kitasatospora terrestris</name>
    <dbReference type="NCBI Taxonomy" id="258051"/>
    <lineage>
        <taxon>Bacteria</taxon>
        <taxon>Bacillati</taxon>
        <taxon>Actinomycetota</taxon>
        <taxon>Actinomycetes</taxon>
        <taxon>Kitasatosporales</taxon>
        <taxon>Streptomycetaceae</taxon>
        <taxon>Kitasatospora</taxon>
    </lineage>
</organism>
<feature type="domain" description="Fibronectin type-III" evidence="6">
    <location>
        <begin position="174"/>
        <end position="259"/>
    </location>
</feature>